<dbReference type="AlphaFoldDB" id="A0A815CJF5"/>
<dbReference type="OrthoDB" id="10044844at2759"/>
<evidence type="ECO:0000313" key="1">
    <source>
        <dbReference type="EMBL" id="CAF1281123.1"/>
    </source>
</evidence>
<accession>A0A815CJF5</accession>
<name>A0A815CJF5_9BILA</name>
<comment type="caution">
    <text evidence="1">The sequence shown here is derived from an EMBL/GenBank/DDBJ whole genome shotgun (WGS) entry which is preliminary data.</text>
</comment>
<organism evidence="1 2">
    <name type="scientific">Adineta steineri</name>
    <dbReference type="NCBI Taxonomy" id="433720"/>
    <lineage>
        <taxon>Eukaryota</taxon>
        <taxon>Metazoa</taxon>
        <taxon>Spiralia</taxon>
        <taxon>Gnathifera</taxon>
        <taxon>Rotifera</taxon>
        <taxon>Eurotatoria</taxon>
        <taxon>Bdelloidea</taxon>
        <taxon>Adinetida</taxon>
        <taxon>Adinetidae</taxon>
        <taxon>Adineta</taxon>
    </lineage>
</organism>
<dbReference type="EMBL" id="CAJNON010000475">
    <property type="protein sequence ID" value="CAF1281123.1"/>
    <property type="molecule type" value="Genomic_DNA"/>
</dbReference>
<reference evidence="1" key="1">
    <citation type="submission" date="2021-02" db="EMBL/GenBank/DDBJ databases">
        <authorList>
            <person name="Nowell W R."/>
        </authorList>
    </citation>
    <scope>NUCLEOTIDE SEQUENCE</scope>
</reference>
<evidence type="ECO:0000313" key="2">
    <source>
        <dbReference type="Proteomes" id="UP000663891"/>
    </source>
</evidence>
<sequence>MIIDSDSAMNIIKQWKFNTTELKQPQEKVFIDTRNETNNRVGLHLRTPKPDYELAWLVFSSDQPDSELIAIVYDGNYTSLDGQIILDEEDVVSWHEYELKEQELARRNADLLKQMQSADRYRHN</sequence>
<protein>
    <submittedName>
        <fullName evidence="1">Uncharacterized protein</fullName>
    </submittedName>
</protein>
<dbReference type="Proteomes" id="UP000663891">
    <property type="component" value="Unassembled WGS sequence"/>
</dbReference>
<gene>
    <name evidence="1" type="ORF">VCS650_LOCUS29972</name>
</gene>
<proteinExistence type="predicted"/>